<evidence type="ECO:0000313" key="4">
    <source>
        <dbReference type="Proteomes" id="UP000613208"/>
    </source>
</evidence>
<comment type="caution">
    <text evidence="3">The sequence shown here is derived from an EMBL/GenBank/DDBJ whole genome shotgun (WGS) entry which is preliminary data.</text>
</comment>
<dbReference type="Proteomes" id="UP000613208">
    <property type="component" value="Unassembled WGS sequence"/>
</dbReference>
<dbReference type="EMBL" id="BLYI01000031">
    <property type="protein sequence ID" value="GFO85151.1"/>
    <property type="molecule type" value="Genomic_DNA"/>
</dbReference>
<dbReference type="InterPro" id="IPR010982">
    <property type="entry name" value="Lambda_DNA-bd_dom_sf"/>
</dbReference>
<dbReference type="GO" id="GO:0003677">
    <property type="term" value="F:DNA binding"/>
    <property type="evidence" value="ECO:0007669"/>
    <property type="project" value="UniProtKB-KW"/>
</dbReference>
<keyword evidence="4" id="KW-1185">Reference proteome</keyword>
<dbReference type="InterPro" id="IPR001387">
    <property type="entry name" value="Cro/C1-type_HTH"/>
</dbReference>
<dbReference type="Pfam" id="PF01381">
    <property type="entry name" value="HTH_3"/>
    <property type="match status" value="1"/>
</dbReference>
<keyword evidence="1" id="KW-0238">DNA-binding</keyword>
<protein>
    <submittedName>
        <fullName evidence="3">Transcriptional regulator</fullName>
    </submittedName>
</protein>
<dbReference type="PROSITE" id="PS50943">
    <property type="entry name" value="HTH_CROC1"/>
    <property type="match status" value="1"/>
</dbReference>
<dbReference type="RefSeq" id="WP_201310857.1">
    <property type="nucleotide sequence ID" value="NZ_BLYI01000031.1"/>
</dbReference>
<dbReference type="PANTHER" id="PTHR46558">
    <property type="entry name" value="TRACRIPTIONAL REGULATORY PROTEIN-RELATED-RELATED"/>
    <property type="match status" value="1"/>
</dbReference>
<feature type="domain" description="HTH cro/C1-type" evidence="2">
    <location>
        <begin position="10"/>
        <end position="64"/>
    </location>
</feature>
<dbReference type="AlphaFoldDB" id="A0A916Q9M8"/>
<sequence>MDFLHFSENLVRLRREKKLTQEQLADFIGVTKAAISKWETKQSLPDLLILPKLSSFFDISIDALLGYQPQLSREEIRRIYHTLAGDFSERPFDDVMEESRKLVKKYYSCYRFLLQIAILWINHFMLAQDKIKQQKILTDASDLCHRIISDCGETGLCNDALCLKASICLLQNAPAQTIEIMKDLADPCSMLSQADSILIKAYWAAGRKDEADSFVQISTFLHLLSLVDHAASHLAIRGDDPAFCRETISRTKKLIDIYRLDALHPGSVIAFELQAAMTYAQNGSTKDALEMLLRYTDHLKYLMEDEYLKLHGDSYFTRLEPWFEQLDLGSSAPRDKKVIMESAVCILDHPAFQNLQDEPEYQKARKLITMIGGSYE</sequence>
<dbReference type="SMART" id="SM00530">
    <property type="entry name" value="HTH_XRE"/>
    <property type="match status" value="1"/>
</dbReference>
<proteinExistence type="predicted"/>
<gene>
    <name evidence="3" type="ORF">ANBU17_14980</name>
</gene>
<dbReference type="PANTHER" id="PTHR46558:SF11">
    <property type="entry name" value="HTH-TYPE TRANSCRIPTIONAL REGULATOR XRE"/>
    <property type="match status" value="1"/>
</dbReference>
<evidence type="ECO:0000313" key="3">
    <source>
        <dbReference type="EMBL" id="GFO85151.1"/>
    </source>
</evidence>
<reference evidence="3" key="1">
    <citation type="submission" date="2020-06" db="EMBL/GenBank/DDBJ databases">
        <title>Characterization of fructooligosaccharide metabolism and fructooligosaccharide-degrading enzymes in human commensal butyrate producers.</title>
        <authorList>
            <person name="Tanno H."/>
            <person name="Fujii T."/>
            <person name="Hirano K."/>
            <person name="Maeno S."/>
            <person name="Tonozuka T."/>
            <person name="Sakamoto M."/>
            <person name="Ohkuma M."/>
            <person name="Tochio T."/>
            <person name="Endo A."/>
        </authorList>
    </citation>
    <scope>NUCLEOTIDE SEQUENCE</scope>
    <source>
        <strain evidence="3">JCM 17466</strain>
    </source>
</reference>
<evidence type="ECO:0000259" key="2">
    <source>
        <dbReference type="PROSITE" id="PS50943"/>
    </source>
</evidence>
<organism evidence="3 4">
    <name type="scientific">Anaerostipes butyraticus</name>
    <dbReference type="NCBI Taxonomy" id="645466"/>
    <lineage>
        <taxon>Bacteria</taxon>
        <taxon>Bacillati</taxon>
        <taxon>Bacillota</taxon>
        <taxon>Clostridia</taxon>
        <taxon>Lachnospirales</taxon>
        <taxon>Lachnospiraceae</taxon>
        <taxon>Anaerostipes</taxon>
    </lineage>
</organism>
<dbReference type="SUPFAM" id="SSF47413">
    <property type="entry name" value="lambda repressor-like DNA-binding domains"/>
    <property type="match status" value="1"/>
</dbReference>
<dbReference type="CDD" id="cd00093">
    <property type="entry name" value="HTH_XRE"/>
    <property type="match status" value="1"/>
</dbReference>
<evidence type="ECO:0000256" key="1">
    <source>
        <dbReference type="ARBA" id="ARBA00023125"/>
    </source>
</evidence>
<name>A0A916Q9M8_9FIRM</name>
<dbReference type="Gene3D" id="1.10.260.40">
    <property type="entry name" value="lambda repressor-like DNA-binding domains"/>
    <property type="match status" value="1"/>
</dbReference>
<accession>A0A916Q9M8</accession>